<dbReference type="InterPro" id="IPR037053">
    <property type="entry name" value="Phage_tail_collar_dom_sf"/>
</dbReference>
<evidence type="ECO:0000313" key="4">
    <source>
        <dbReference type="Proteomes" id="UP000289238"/>
    </source>
</evidence>
<evidence type="ECO:0000313" key="3">
    <source>
        <dbReference type="EMBL" id="RXG20257.1"/>
    </source>
</evidence>
<feature type="signal peptide" evidence="1">
    <location>
        <begin position="1"/>
        <end position="20"/>
    </location>
</feature>
<evidence type="ECO:0000256" key="1">
    <source>
        <dbReference type="SAM" id="SignalP"/>
    </source>
</evidence>
<dbReference type="InterPro" id="IPR011083">
    <property type="entry name" value="Phage_tail_collar_dom"/>
</dbReference>
<dbReference type="SUPFAM" id="SSF88874">
    <property type="entry name" value="Receptor-binding domain of short tail fibre protein gp12"/>
    <property type="match status" value="1"/>
</dbReference>
<proteinExistence type="predicted"/>
<feature type="domain" description="Phage tail collar" evidence="2">
    <location>
        <begin position="26"/>
        <end position="80"/>
    </location>
</feature>
<dbReference type="OrthoDB" id="9810174at2"/>
<gene>
    <name evidence="3" type="ORF">DSM00_3137</name>
</gene>
<keyword evidence="1" id="KW-0732">Signal</keyword>
<dbReference type="Gene3D" id="3.90.1340.10">
    <property type="entry name" value="Phage tail collar domain"/>
    <property type="match status" value="1"/>
</dbReference>
<dbReference type="Pfam" id="PF07484">
    <property type="entry name" value="Collar"/>
    <property type="match status" value="1"/>
</dbReference>
<protein>
    <submittedName>
        <fullName evidence="3">Microcystin-dependent protein</fullName>
    </submittedName>
</protein>
<dbReference type="EMBL" id="QOVM01000011">
    <property type="protein sequence ID" value="RXG20257.1"/>
    <property type="molecule type" value="Genomic_DNA"/>
</dbReference>
<keyword evidence="4" id="KW-1185">Reference proteome</keyword>
<dbReference type="RefSeq" id="WP_128758867.1">
    <property type="nucleotide sequence ID" value="NZ_QOVM01000011.1"/>
</dbReference>
<sequence>MKKYYQVLILFLLICSFVQAQNSYIGEVRIFAGNFAPRGWAFCDGQILSIAQNSTLFSILGTTYGGDGRTTFALPDLRGRGAVHPGRGPGLNEVRLGQMQGTESNILLANQIPSHNHQVYGLAETGNVDSPAGSFPANTMRLDPEYSQTGILVQMNSAMVGVNQPNSQPVENRQPSLALRYIIALQGIYPSRN</sequence>
<organism evidence="3 4">
    <name type="scientific">Leeuwenhoekiella aequorea</name>
    <dbReference type="NCBI Taxonomy" id="283736"/>
    <lineage>
        <taxon>Bacteria</taxon>
        <taxon>Pseudomonadati</taxon>
        <taxon>Bacteroidota</taxon>
        <taxon>Flavobacteriia</taxon>
        <taxon>Flavobacteriales</taxon>
        <taxon>Flavobacteriaceae</taxon>
        <taxon>Leeuwenhoekiella</taxon>
    </lineage>
</organism>
<feature type="chain" id="PRO_5020752075" evidence="1">
    <location>
        <begin position="21"/>
        <end position="193"/>
    </location>
</feature>
<dbReference type="AlphaFoldDB" id="A0A4Q0P1G7"/>
<evidence type="ECO:0000259" key="2">
    <source>
        <dbReference type="Pfam" id="PF07484"/>
    </source>
</evidence>
<name>A0A4Q0P1G7_9FLAO</name>
<reference evidence="3 4" key="1">
    <citation type="submission" date="2018-07" db="EMBL/GenBank/DDBJ databases">
        <title>Leeuwenhoekiella genomics.</title>
        <authorList>
            <person name="Tahon G."/>
            <person name="Willems A."/>
        </authorList>
    </citation>
    <scope>NUCLEOTIDE SEQUENCE [LARGE SCALE GENOMIC DNA]</scope>
    <source>
        <strain evidence="3 4">LMG 22550</strain>
    </source>
</reference>
<accession>A0A4Q0P1G7</accession>
<dbReference type="Proteomes" id="UP000289238">
    <property type="component" value="Unassembled WGS sequence"/>
</dbReference>
<comment type="caution">
    <text evidence="3">The sequence shown here is derived from an EMBL/GenBank/DDBJ whole genome shotgun (WGS) entry which is preliminary data.</text>
</comment>